<evidence type="ECO:0000313" key="2">
    <source>
        <dbReference type="EMBL" id="CAI8006047.1"/>
    </source>
</evidence>
<dbReference type="Gene3D" id="3.30.2230.10">
    <property type="entry name" value="DUSP-like"/>
    <property type="match status" value="1"/>
</dbReference>
<dbReference type="EMBL" id="CASHTH010000659">
    <property type="protein sequence ID" value="CAI8006047.1"/>
    <property type="molecule type" value="Genomic_DNA"/>
</dbReference>
<dbReference type="SUPFAM" id="SSF143791">
    <property type="entry name" value="DUSP-like"/>
    <property type="match status" value="1"/>
</dbReference>
<feature type="non-terminal residue" evidence="2">
    <location>
        <position position="1"/>
    </location>
</feature>
<feature type="region of interest" description="Disordered" evidence="1">
    <location>
        <begin position="33"/>
        <end position="66"/>
    </location>
</feature>
<keyword evidence="3" id="KW-1185">Reference proteome</keyword>
<organism evidence="2 3">
    <name type="scientific">Geodia barretti</name>
    <name type="common">Barrett's horny sponge</name>
    <dbReference type="NCBI Taxonomy" id="519541"/>
    <lineage>
        <taxon>Eukaryota</taxon>
        <taxon>Metazoa</taxon>
        <taxon>Porifera</taxon>
        <taxon>Demospongiae</taxon>
        <taxon>Heteroscleromorpha</taxon>
        <taxon>Tetractinellida</taxon>
        <taxon>Astrophorina</taxon>
        <taxon>Geodiidae</taxon>
        <taxon>Geodia</taxon>
    </lineage>
</organism>
<evidence type="ECO:0000313" key="3">
    <source>
        <dbReference type="Proteomes" id="UP001174909"/>
    </source>
</evidence>
<protein>
    <recommendedName>
        <fullName evidence="4">DUSP domain-containing protein</fullName>
    </recommendedName>
</protein>
<name>A0AA35R9C4_GEOBA</name>
<gene>
    <name evidence="2" type="ORF">GBAR_LOCUS4540</name>
</gene>
<proteinExistence type="predicted"/>
<evidence type="ECO:0008006" key="4">
    <source>
        <dbReference type="Google" id="ProtNLM"/>
    </source>
</evidence>
<dbReference type="Proteomes" id="UP001174909">
    <property type="component" value="Unassembled WGS sequence"/>
</dbReference>
<feature type="compositionally biased region" description="Basic residues" evidence="1">
    <location>
        <begin position="45"/>
        <end position="62"/>
    </location>
</feature>
<dbReference type="InterPro" id="IPR035927">
    <property type="entry name" value="DUSP-like_sf"/>
</dbReference>
<dbReference type="AlphaFoldDB" id="A0AA35R9C4"/>
<reference evidence="2" key="1">
    <citation type="submission" date="2023-03" db="EMBL/GenBank/DDBJ databases">
        <authorList>
            <person name="Steffen K."/>
            <person name="Cardenas P."/>
        </authorList>
    </citation>
    <scope>NUCLEOTIDE SEQUENCE</scope>
</reference>
<sequence>MLRFHKTGLRPGDTVYIIDGEWFKQWRKVTGYEGDPCSNDAASSGKKKKKKKDKHRHKKHRAPSPQVNTYMYTNKTKIFSNARPRGVRGVSLYLGG</sequence>
<accession>A0AA35R9C4</accession>
<comment type="caution">
    <text evidence="2">The sequence shown here is derived from an EMBL/GenBank/DDBJ whole genome shotgun (WGS) entry which is preliminary data.</text>
</comment>
<evidence type="ECO:0000256" key="1">
    <source>
        <dbReference type="SAM" id="MobiDB-lite"/>
    </source>
</evidence>